<gene>
    <name evidence="1" type="ORF">D9613_011876</name>
</gene>
<dbReference type="SUPFAM" id="SSF52047">
    <property type="entry name" value="RNI-like"/>
    <property type="match status" value="1"/>
</dbReference>
<evidence type="ECO:0000313" key="2">
    <source>
        <dbReference type="Proteomes" id="UP000521872"/>
    </source>
</evidence>
<proteinExistence type="predicted"/>
<sequence>MSLAFASLTFLPSSTQSPMDLTSLLKDEESPCTVQSLPPEVLLQIFLKNTELGDSSHHRLNTARYTSQVCRLWRVNLLGNGSVWGRLLELDYYRRSGDEWKNEVLSRSRDALLWITGSLSRLTAPWLYSVLDKKWQNVQILDIQVLTTNVTWRLYYQGKLWPLLCRDAPSLETIYLRRVMGQVPSEPCSAALFNGVAPRLRDFEIPLIFHPIENRLWLSTLHGLTLFAHHTIPTIISVLRSTPLLRRLKLHGNMKENSSRVEYTDPSIAQLRHLEWLELIGCPAYLMLVLELIPLPTRRPTLRKLSVATCHHLSCSDPPPQVIERMQWSFMKWIQAYVEDFPPKCISLEERMVHGPDSSLDIISIESHWNGTEGLTLTMSLALIPALVASSLFSTVQELRMQPGSSPTLLAPLYKAFHSVTELSVDGIRIKELFDLVDQFSLFPHLRILRWNQLMVTYFPRMLDFLERRAAAGSPLSVLYLPPKEVHRLSDLHKSRLDRIPGLVSDFIVKLTTLPRNLWEESFDDISCAITCRSDSPPFSAIEELRVFLPRDPFDLLALLPLYKALRSIKHLVVTGLGTGALFNHMHDFSLFLHLDVLELYSHGADTIDDRSGEEYIIPIAIRLLEHRVSTGYPISLLDLSSFDVAGVSDVSKERLEKIAGLSVKYPEGE</sequence>
<comment type="caution">
    <text evidence="1">The sequence shown here is derived from an EMBL/GenBank/DDBJ whole genome shotgun (WGS) entry which is preliminary data.</text>
</comment>
<accession>A0A8H4QKS1</accession>
<dbReference type="AlphaFoldDB" id="A0A8H4QKS1"/>
<dbReference type="Proteomes" id="UP000521872">
    <property type="component" value="Unassembled WGS sequence"/>
</dbReference>
<keyword evidence="2" id="KW-1185">Reference proteome</keyword>
<organism evidence="1 2">
    <name type="scientific">Agrocybe pediades</name>
    <dbReference type="NCBI Taxonomy" id="84607"/>
    <lineage>
        <taxon>Eukaryota</taxon>
        <taxon>Fungi</taxon>
        <taxon>Dikarya</taxon>
        <taxon>Basidiomycota</taxon>
        <taxon>Agaricomycotina</taxon>
        <taxon>Agaricomycetes</taxon>
        <taxon>Agaricomycetidae</taxon>
        <taxon>Agaricales</taxon>
        <taxon>Agaricineae</taxon>
        <taxon>Strophariaceae</taxon>
        <taxon>Agrocybe</taxon>
    </lineage>
</organism>
<name>A0A8H4QKS1_9AGAR</name>
<protein>
    <recommendedName>
        <fullName evidence="3">F-box domain-containing protein</fullName>
    </recommendedName>
</protein>
<dbReference type="EMBL" id="JAACJL010000047">
    <property type="protein sequence ID" value="KAF4612743.1"/>
    <property type="molecule type" value="Genomic_DNA"/>
</dbReference>
<evidence type="ECO:0008006" key="3">
    <source>
        <dbReference type="Google" id="ProtNLM"/>
    </source>
</evidence>
<evidence type="ECO:0000313" key="1">
    <source>
        <dbReference type="EMBL" id="KAF4612743.1"/>
    </source>
</evidence>
<reference evidence="1 2" key="1">
    <citation type="submission" date="2019-12" db="EMBL/GenBank/DDBJ databases">
        <authorList>
            <person name="Floudas D."/>
            <person name="Bentzer J."/>
            <person name="Ahren D."/>
            <person name="Johansson T."/>
            <person name="Persson P."/>
            <person name="Tunlid A."/>
        </authorList>
    </citation>
    <scope>NUCLEOTIDE SEQUENCE [LARGE SCALE GENOMIC DNA]</scope>
    <source>
        <strain evidence="1 2">CBS 102.39</strain>
    </source>
</reference>